<dbReference type="InterPro" id="IPR000641">
    <property type="entry name" value="CbxX/CfxQ"/>
</dbReference>
<evidence type="ECO:0000256" key="3">
    <source>
        <dbReference type="ARBA" id="ARBA00022840"/>
    </source>
</evidence>
<reference evidence="5" key="2">
    <citation type="submission" date="2021-04" db="EMBL/GenBank/DDBJ databases">
        <authorList>
            <person name="Gilroy R."/>
        </authorList>
    </citation>
    <scope>NUCLEOTIDE SEQUENCE</scope>
    <source>
        <strain evidence="5">ChiGjej1B1-14440</strain>
    </source>
</reference>
<dbReference type="Pfam" id="PF17866">
    <property type="entry name" value="AAA_lid_6"/>
    <property type="match status" value="1"/>
</dbReference>
<proteinExistence type="inferred from homology"/>
<dbReference type="GO" id="GO:0005524">
    <property type="term" value="F:ATP binding"/>
    <property type="evidence" value="ECO:0007669"/>
    <property type="project" value="UniProtKB-KW"/>
</dbReference>
<evidence type="ECO:0000256" key="2">
    <source>
        <dbReference type="ARBA" id="ARBA00022741"/>
    </source>
</evidence>
<evidence type="ECO:0000256" key="1">
    <source>
        <dbReference type="ARBA" id="ARBA00010378"/>
    </source>
</evidence>
<dbReference type="Proteomes" id="UP000886724">
    <property type="component" value="Unassembled WGS sequence"/>
</dbReference>
<organism evidence="5 6">
    <name type="scientific">Candidatus Erysipelatoclostridium merdavium</name>
    <dbReference type="NCBI Taxonomy" id="2838566"/>
    <lineage>
        <taxon>Bacteria</taxon>
        <taxon>Bacillati</taxon>
        <taxon>Bacillota</taxon>
        <taxon>Erysipelotrichia</taxon>
        <taxon>Erysipelotrichales</taxon>
        <taxon>Erysipelotrichales incertae sedis</taxon>
    </lineage>
</organism>
<gene>
    <name evidence="5" type="ORF">H9980_11095</name>
</gene>
<dbReference type="PANTHER" id="PTHR43392:SF2">
    <property type="entry name" value="AAA-TYPE ATPASE FAMILY PROTEIN _ ANKYRIN REPEAT FAMILY PROTEIN"/>
    <property type="match status" value="1"/>
</dbReference>
<dbReference type="Pfam" id="PF00004">
    <property type="entry name" value="AAA"/>
    <property type="match status" value="1"/>
</dbReference>
<evidence type="ECO:0000313" key="5">
    <source>
        <dbReference type="EMBL" id="HIX82495.1"/>
    </source>
</evidence>
<dbReference type="FunFam" id="3.40.50.300:FF:000216">
    <property type="entry name" value="Type VII secretion ATPase EccA"/>
    <property type="match status" value="1"/>
</dbReference>
<keyword evidence="2" id="KW-0547">Nucleotide-binding</keyword>
<dbReference type="GO" id="GO:0016887">
    <property type="term" value="F:ATP hydrolysis activity"/>
    <property type="evidence" value="ECO:0007669"/>
    <property type="project" value="InterPro"/>
</dbReference>
<dbReference type="InterPro" id="IPR050773">
    <property type="entry name" value="CbxX/CfxQ_RuBisCO_ESX"/>
</dbReference>
<dbReference type="InterPro" id="IPR027417">
    <property type="entry name" value="P-loop_NTPase"/>
</dbReference>
<dbReference type="InterPro" id="IPR041627">
    <property type="entry name" value="AAA_lid_6"/>
</dbReference>
<reference evidence="5" key="1">
    <citation type="journal article" date="2021" name="PeerJ">
        <title>Extensive microbial diversity within the chicken gut microbiome revealed by metagenomics and culture.</title>
        <authorList>
            <person name="Gilroy R."/>
            <person name="Ravi A."/>
            <person name="Getino M."/>
            <person name="Pursley I."/>
            <person name="Horton D.L."/>
            <person name="Alikhan N.F."/>
            <person name="Baker D."/>
            <person name="Gharbi K."/>
            <person name="Hall N."/>
            <person name="Watson M."/>
            <person name="Adriaenssens E.M."/>
            <person name="Foster-Nyarko E."/>
            <person name="Jarju S."/>
            <person name="Secka A."/>
            <person name="Antonio M."/>
            <person name="Oren A."/>
            <person name="Chaudhuri R.R."/>
            <person name="La Ragione R."/>
            <person name="Hildebrand F."/>
            <person name="Pallen M.J."/>
        </authorList>
    </citation>
    <scope>NUCLEOTIDE SEQUENCE</scope>
    <source>
        <strain evidence="5">ChiGjej1B1-14440</strain>
    </source>
</reference>
<name>A0A9D2BMS9_9FIRM</name>
<keyword evidence="3" id="KW-0067">ATP-binding</keyword>
<dbReference type="PANTHER" id="PTHR43392">
    <property type="entry name" value="AAA-TYPE ATPASE FAMILY PROTEIN / ANKYRIN REPEAT FAMILY PROTEIN"/>
    <property type="match status" value="1"/>
</dbReference>
<feature type="domain" description="AAA+ ATPase" evidence="4">
    <location>
        <begin position="228"/>
        <end position="367"/>
    </location>
</feature>
<comment type="similarity">
    <text evidence="1">Belongs to the CbxX/CfxQ family.</text>
</comment>
<evidence type="ECO:0000259" key="4">
    <source>
        <dbReference type="SMART" id="SM00382"/>
    </source>
</evidence>
<sequence>MDIDVKTAIRNVFNICDQLDRINYNSTIYSLKEIVVFDIFNFINEISKDNVEDKFNQFCSKFLDNFVIDINNMKLQLNQYNIKVYGLYYFNKADKDFFYKKNINISKVIINMFAIIGKDLLLQKDSRNDIDIKKLGLFIENCNKYVTNQLENNNSKSNYEKKIVKISNFQIEKNDIEDKESDETLEELIEQLNLLIGLNAVKEEVNKIINIIKIKKEREKRGIKTTPLSLHLVFSGNPGTGKTIVARKLAKIYQKLGVLSQGQFIEVDRSGLVGGYVGQTAIKTQEVIEKALGGILFIDEAYSLTYEKGKNDFGQEAVDTILKAMEDYRDDFIVIVAGYPEPMNEFIDSNPGLRSRFNKYIFFEDYKPNELLDIFKLLCNTNQIIIEDDCIEYLQHYFEDIYNNRNEQYANGRDVRNYFEKVYSAQADRLANINNPSYEELQTFTVEDLIKGK</sequence>
<dbReference type="SUPFAM" id="SSF52540">
    <property type="entry name" value="P-loop containing nucleoside triphosphate hydrolases"/>
    <property type="match status" value="1"/>
</dbReference>
<dbReference type="InterPro" id="IPR003593">
    <property type="entry name" value="AAA+_ATPase"/>
</dbReference>
<dbReference type="Gene3D" id="1.10.8.60">
    <property type="match status" value="1"/>
</dbReference>
<evidence type="ECO:0000313" key="6">
    <source>
        <dbReference type="Proteomes" id="UP000886724"/>
    </source>
</evidence>
<accession>A0A9D2BMS9</accession>
<dbReference type="AlphaFoldDB" id="A0A9D2BMS9"/>
<protein>
    <submittedName>
        <fullName evidence="5">AAA family ATPase</fullName>
    </submittedName>
</protein>
<dbReference type="InterPro" id="IPR003959">
    <property type="entry name" value="ATPase_AAA_core"/>
</dbReference>
<comment type="caution">
    <text evidence="5">The sequence shown here is derived from an EMBL/GenBank/DDBJ whole genome shotgun (WGS) entry which is preliminary data.</text>
</comment>
<dbReference type="EMBL" id="DXET01000247">
    <property type="protein sequence ID" value="HIX82495.1"/>
    <property type="molecule type" value="Genomic_DNA"/>
</dbReference>
<dbReference type="PRINTS" id="PR00819">
    <property type="entry name" value="CBXCFQXSUPER"/>
</dbReference>
<dbReference type="CDD" id="cd00009">
    <property type="entry name" value="AAA"/>
    <property type="match status" value="1"/>
</dbReference>
<dbReference type="Gene3D" id="3.40.50.300">
    <property type="entry name" value="P-loop containing nucleotide triphosphate hydrolases"/>
    <property type="match status" value="1"/>
</dbReference>
<dbReference type="SMART" id="SM00382">
    <property type="entry name" value="AAA"/>
    <property type="match status" value="1"/>
</dbReference>